<dbReference type="AlphaFoldDB" id="A0AAV4Y8L5"/>
<comment type="caution">
    <text evidence="1">The sequence shown here is derived from an EMBL/GenBank/DDBJ whole genome shotgun (WGS) entry which is preliminary data.</text>
</comment>
<name>A0AAV4Y8L5_CAEEX</name>
<protein>
    <submittedName>
        <fullName evidence="1">Uncharacterized protein</fullName>
    </submittedName>
</protein>
<accession>A0AAV4Y8L5</accession>
<sequence>MSVSNSLFPISKINFLPRKKNLTHEKSLFITYLPLFQEDQYLEKRSEKVRTETDVTKFSQTLLRWRCPLWPTERDGAPGAHTSASCSLSTEWQRKGKSVTWHSIKTRDPRDATLHCRGPGMGKIVKKGRAAQYYCFVLYPAYNFDEYYCAQKEIAATKLFPTLSKQQHLGKGLFLNEKRVPCWNISGTE</sequence>
<keyword evidence="2" id="KW-1185">Reference proteome</keyword>
<proteinExistence type="predicted"/>
<dbReference type="Proteomes" id="UP001054945">
    <property type="component" value="Unassembled WGS sequence"/>
</dbReference>
<gene>
    <name evidence="1" type="ORF">CEXT_242991</name>
</gene>
<reference evidence="1 2" key="1">
    <citation type="submission" date="2021-06" db="EMBL/GenBank/DDBJ databases">
        <title>Caerostris extrusa draft genome.</title>
        <authorList>
            <person name="Kono N."/>
            <person name="Arakawa K."/>
        </authorList>
    </citation>
    <scope>NUCLEOTIDE SEQUENCE [LARGE SCALE GENOMIC DNA]</scope>
</reference>
<organism evidence="1 2">
    <name type="scientific">Caerostris extrusa</name>
    <name type="common">Bark spider</name>
    <name type="synonym">Caerostris bankana</name>
    <dbReference type="NCBI Taxonomy" id="172846"/>
    <lineage>
        <taxon>Eukaryota</taxon>
        <taxon>Metazoa</taxon>
        <taxon>Ecdysozoa</taxon>
        <taxon>Arthropoda</taxon>
        <taxon>Chelicerata</taxon>
        <taxon>Arachnida</taxon>
        <taxon>Araneae</taxon>
        <taxon>Araneomorphae</taxon>
        <taxon>Entelegynae</taxon>
        <taxon>Araneoidea</taxon>
        <taxon>Araneidae</taxon>
        <taxon>Caerostris</taxon>
    </lineage>
</organism>
<dbReference type="EMBL" id="BPLR01001602">
    <property type="protein sequence ID" value="GIZ03438.1"/>
    <property type="molecule type" value="Genomic_DNA"/>
</dbReference>
<evidence type="ECO:0000313" key="1">
    <source>
        <dbReference type="EMBL" id="GIZ03438.1"/>
    </source>
</evidence>
<evidence type="ECO:0000313" key="2">
    <source>
        <dbReference type="Proteomes" id="UP001054945"/>
    </source>
</evidence>